<dbReference type="PANTHER" id="PTHR28583:SF1">
    <property type="entry name" value="ACID CERAMIDASE"/>
    <property type="match status" value="1"/>
</dbReference>
<organism evidence="1 2">
    <name type="scientific">Methylorubrum salsuginis</name>
    <dbReference type="NCBI Taxonomy" id="414703"/>
    <lineage>
        <taxon>Bacteria</taxon>
        <taxon>Pseudomonadati</taxon>
        <taxon>Pseudomonadota</taxon>
        <taxon>Alphaproteobacteria</taxon>
        <taxon>Hyphomicrobiales</taxon>
        <taxon>Methylobacteriaceae</taxon>
        <taxon>Methylorubrum</taxon>
    </lineage>
</organism>
<dbReference type="InterPro" id="IPR006311">
    <property type="entry name" value="TAT_signal"/>
</dbReference>
<dbReference type="OrthoDB" id="7325338at2"/>
<gene>
    <name evidence="1" type="ORF">SAMN04488125_101395</name>
</gene>
<protein>
    <submittedName>
        <fullName evidence="1">Uncharacterized protein</fullName>
    </submittedName>
</protein>
<accession>A0A1I3YWJ8</accession>
<keyword evidence="2" id="KW-1185">Reference proteome</keyword>
<dbReference type="RefSeq" id="WP_091941382.1">
    <property type="nucleotide sequence ID" value="NZ_FOSV01000001.1"/>
</dbReference>
<reference evidence="2" key="1">
    <citation type="submission" date="2016-10" db="EMBL/GenBank/DDBJ databases">
        <authorList>
            <person name="Varghese N."/>
            <person name="Submissions S."/>
        </authorList>
    </citation>
    <scope>NUCLEOTIDE SEQUENCE [LARGE SCALE GENOMIC DNA]</scope>
    <source>
        <strain evidence="2">CGMCC 1.6474</strain>
    </source>
</reference>
<dbReference type="PROSITE" id="PS51318">
    <property type="entry name" value="TAT"/>
    <property type="match status" value="1"/>
</dbReference>
<sequence>MATTRRTVVFGTAALAAATAGSAAHQAWLSHGEPEAPAPRLDPIPVFDLRESDPARHALARQERVRGLAQACIGPLTPAARLALSGADALALRWLRASGTPYADELERIAAGTGIGGVPLLNTSYEWGCTALAAPAPDGGSAWLLRTLDWPFHGLGRGVELWRQKGPGGAYAHLSWPGAVGLLTGMAPGRFAAAINQPPVRRRVPGDSATLDAALAAFVAWRSSGRMPALHLLRHVFETARDHAEARALLERTPIAAPAIFTLVGLRPAETCVIERDIEAFATQEGVASAANVWRYGTFPGVGAAAAPRRRGRTAPSAPR</sequence>
<dbReference type="STRING" id="414703.SAMN04488125_101395"/>
<dbReference type="PANTHER" id="PTHR28583">
    <property type="entry name" value="ACID AMIDASE"/>
    <property type="match status" value="1"/>
</dbReference>
<name>A0A1I3YWJ8_9HYPH</name>
<dbReference type="AlphaFoldDB" id="A0A1I3YWJ8"/>
<evidence type="ECO:0000313" key="1">
    <source>
        <dbReference type="EMBL" id="SFK36150.1"/>
    </source>
</evidence>
<evidence type="ECO:0000313" key="2">
    <source>
        <dbReference type="Proteomes" id="UP000198804"/>
    </source>
</evidence>
<dbReference type="Gene3D" id="3.60.60.10">
    <property type="entry name" value="Penicillin V Acylase, Chain A"/>
    <property type="match status" value="1"/>
</dbReference>
<proteinExistence type="predicted"/>
<dbReference type="EMBL" id="FOSV01000001">
    <property type="protein sequence ID" value="SFK36150.1"/>
    <property type="molecule type" value="Genomic_DNA"/>
</dbReference>
<dbReference type="Proteomes" id="UP000198804">
    <property type="component" value="Unassembled WGS sequence"/>
</dbReference>
<dbReference type="GO" id="GO:0016810">
    <property type="term" value="F:hydrolase activity, acting on carbon-nitrogen (but not peptide) bonds"/>
    <property type="evidence" value="ECO:0007669"/>
    <property type="project" value="TreeGrafter"/>
</dbReference>